<reference evidence="1" key="1">
    <citation type="submission" date="2024-08" db="EMBL/GenBank/DDBJ databases">
        <title>Lentilactobacillus sp. nov., isolated from tree bark.</title>
        <authorList>
            <person name="Phuengjayaem S."/>
            <person name="Tanasupawat S."/>
        </authorList>
    </citation>
    <scope>NUCLEOTIDE SEQUENCE</scope>
    <source>
        <strain evidence="1">SPB1-3</strain>
    </source>
</reference>
<organism evidence="1 2">
    <name type="scientific">Lentilactobacillus terminaliae</name>
    <dbReference type="NCBI Taxonomy" id="3003483"/>
    <lineage>
        <taxon>Bacteria</taxon>
        <taxon>Bacillati</taxon>
        <taxon>Bacillota</taxon>
        <taxon>Bacilli</taxon>
        <taxon>Lactobacillales</taxon>
        <taxon>Lactobacillaceae</taxon>
        <taxon>Lentilactobacillus</taxon>
    </lineage>
</organism>
<dbReference type="Proteomes" id="UP001149860">
    <property type="component" value="Chromosome"/>
</dbReference>
<accession>A0ACD5DE74</accession>
<dbReference type="EMBL" id="CP168151">
    <property type="protein sequence ID" value="XFD39448.1"/>
    <property type="molecule type" value="Genomic_DNA"/>
</dbReference>
<evidence type="ECO:0000313" key="2">
    <source>
        <dbReference type="Proteomes" id="UP001149860"/>
    </source>
</evidence>
<evidence type="ECO:0000313" key="1">
    <source>
        <dbReference type="EMBL" id="XFD39448.1"/>
    </source>
</evidence>
<protein>
    <submittedName>
        <fullName evidence="1">MarR family winged helix-turn-helix transcriptional regulator</fullName>
    </submittedName>
</protein>
<gene>
    <name evidence="1" type="ORF">O0236_008595</name>
</gene>
<proteinExistence type="predicted"/>
<keyword evidence="2" id="KW-1185">Reference proteome</keyword>
<name>A0ACD5DE74_9LACO</name>
<sequence>MAATIAEMIKSISIMYDKQFTNQVLSGNELPKVTSTQMSVLQYMDRHIDEVITQRTLQDEFNLSKSTVSGIVQRLRKHKFIDAIPIANDKRSNQLVFNPEFRRLMVNHNDYFVDQLTDMNSRLVNGMTEEEIRQFTNLLERSLKNLDEHSSQM</sequence>